<dbReference type="SUPFAM" id="SSF161098">
    <property type="entry name" value="MetI-like"/>
    <property type="match status" value="1"/>
</dbReference>
<feature type="transmembrane region" description="Helical" evidence="7">
    <location>
        <begin position="297"/>
        <end position="317"/>
    </location>
</feature>
<comment type="similarity">
    <text evidence="7">Belongs to the binding-protein-dependent transport system permease family.</text>
</comment>
<feature type="transmembrane region" description="Helical" evidence="7">
    <location>
        <begin position="246"/>
        <end position="265"/>
    </location>
</feature>
<dbReference type="InterPro" id="IPR000515">
    <property type="entry name" value="MetI-like"/>
</dbReference>
<gene>
    <name evidence="9" type="ORF">ACIB24_05610</name>
</gene>
<dbReference type="InterPro" id="IPR050809">
    <property type="entry name" value="UgpAE/MalFG_permease"/>
</dbReference>
<evidence type="ECO:0000313" key="10">
    <source>
        <dbReference type="Proteomes" id="UP001612915"/>
    </source>
</evidence>
<accession>A0ABW8AJK2</accession>
<feature type="transmembrane region" description="Helical" evidence="7">
    <location>
        <begin position="46"/>
        <end position="63"/>
    </location>
</feature>
<comment type="subcellular location">
    <subcellularLocation>
        <location evidence="1 7">Cell membrane</location>
        <topology evidence="1 7">Multi-pass membrane protein</topology>
    </subcellularLocation>
</comment>
<feature type="domain" description="ABC transmembrane type-1" evidence="8">
    <location>
        <begin position="93"/>
        <end position="314"/>
    </location>
</feature>
<evidence type="ECO:0000256" key="7">
    <source>
        <dbReference type="RuleBase" id="RU363032"/>
    </source>
</evidence>
<sequence length="327" mass="36024">MLIKLINTILTVIAGVGVALIVFWILNKLAELLPGKWEDRVKPYLYVLPALLAIAVYVVYPAIQTVVYSFANSQSTAFVGFDNYTHLFKQENFRNTLVVTLVWLIVAPILAVGFGLLAATLFDRLKSGSEKTAKTVVFFPMAISAVGAGVVWRFVYAFAPEGAPQIGLQNAIVTLFGHEPIAWLEQSAAFFNTFLLIIMFLWLQVGFSMVLLSAAIKGVPVDTLEAARVDGATELQIFRRVVVPQIMPTVVTVYVTVTIGVLKLFDVVYVMSNGSFNTNVLATEFYNQISTNFDNGAASAIVVIMIIAVIPVMVFQVRQFRIQEANR</sequence>
<evidence type="ECO:0000256" key="4">
    <source>
        <dbReference type="ARBA" id="ARBA00022692"/>
    </source>
</evidence>
<keyword evidence="6 7" id="KW-0472">Membrane</keyword>
<proteinExistence type="inferred from homology"/>
<dbReference type="Pfam" id="PF00528">
    <property type="entry name" value="BPD_transp_1"/>
    <property type="match status" value="1"/>
</dbReference>
<dbReference type="PANTHER" id="PTHR43227">
    <property type="entry name" value="BLL4140 PROTEIN"/>
    <property type="match status" value="1"/>
</dbReference>
<evidence type="ECO:0000256" key="5">
    <source>
        <dbReference type="ARBA" id="ARBA00022989"/>
    </source>
</evidence>
<feature type="transmembrane region" description="Helical" evidence="7">
    <location>
        <begin position="135"/>
        <end position="155"/>
    </location>
</feature>
<feature type="transmembrane region" description="Helical" evidence="7">
    <location>
        <begin position="101"/>
        <end position="123"/>
    </location>
</feature>
<name>A0ABW8AJK2_9ACTN</name>
<dbReference type="EMBL" id="JBITLV010000001">
    <property type="protein sequence ID" value="MFI7586534.1"/>
    <property type="molecule type" value="Genomic_DNA"/>
</dbReference>
<evidence type="ECO:0000259" key="8">
    <source>
        <dbReference type="PROSITE" id="PS50928"/>
    </source>
</evidence>
<protein>
    <submittedName>
        <fullName evidence="9">Carbohydrate ABC transporter permease</fullName>
    </submittedName>
</protein>
<feature type="transmembrane region" description="Helical" evidence="7">
    <location>
        <begin position="6"/>
        <end position="26"/>
    </location>
</feature>
<evidence type="ECO:0000313" key="9">
    <source>
        <dbReference type="EMBL" id="MFI7586534.1"/>
    </source>
</evidence>
<evidence type="ECO:0000256" key="6">
    <source>
        <dbReference type="ARBA" id="ARBA00023136"/>
    </source>
</evidence>
<evidence type="ECO:0000256" key="1">
    <source>
        <dbReference type="ARBA" id="ARBA00004651"/>
    </source>
</evidence>
<keyword evidence="4 7" id="KW-0812">Transmembrane</keyword>
<dbReference type="InterPro" id="IPR035906">
    <property type="entry name" value="MetI-like_sf"/>
</dbReference>
<dbReference type="PANTHER" id="PTHR43227:SF8">
    <property type="entry name" value="DIACETYLCHITOBIOSE UPTAKE SYSTEM PERMEASE PROTEIN DASB"/>
    <property type="match status" value="1"/>
</dbReference>
<reference evidence="9 10" key="1">
    <citation type="submission" date="2024-10" db="EMBL/GenBank/DDBJ databases">
        <title>The Natural Products Discovery Center: Release of the First 8490 Sequenced Strains for Exploring Actinobacteria Biosynthetic Diversity.</title>
        <authorList>
            <person name="Kalkreuter E."/>
            <person name="Kautsar S.A."/>
            <person name="Yang D."/>
            <person name="Bader C.D."/>
            <person name="Teijaro C.N."/>
            <person name="Fluegel L."/>
            <person name="Davis C.M."/>
            <person name="Simpson J.R."/>
            <person name="Lauterbach L."/>
            <person name="Steele A.D."/>
            <person name="Gui C."/>
            <person name="Meng S."/>
            <person name="Li G."/>
            <person name="Viehrig K."/>
            <person name="Ye F."/>
            <person name="Su P."/>
            <person name="Kiefer A.F."/>
            <person name="Nichols A."/>
            <person name="Cepeda A.J."/>
            <person name="Yan W."/>
            <person name="Fan B."/>
            <person name="Jiang Y."/>
            <person name="Adhikari A."/>
            <person name="Zheng C.-J."/>
            <person name="Schuster L."/>
            <person name="Cowan T.M."/>
            <person name="Smanski M.J."/>
            <person name="Chevrette M.G."/>
            <person name="De Carvalho L.P.S."/>
            <person name="Shen B."/>
        </authorList>
    </citation>
    <scope>NUCLEOTIDE SEQUENCE [LARGE SCALE GENOMIC DNA]</scope>
    <source>
        <strain evidence="9 10">NPDC049639</strain>
    </source>
</reference>
<keyword evidence="3" id="KW-1003">Cell membrane</keyword>
<dbReference type="RefSeq" id="WP_398276346.1">
    <property type="nucleotide sequence ID" value="NZ_JBITLV010000001.1"/>
</dbReference>
<organism evidence="9 10">
    <name type="scientific">Spongisporangium articulatum</name>
    <dbReference type="NCBI Taxonomy" id="3362603"/>
    <lineage>
        <taxon>Bacteria</taxon>
        <taxon>Bacillati</taxon>
        <taxon>Actinomycetota</taxon>
        <taxon>Actinomycetes</taxon>
        <taxon>Kineosporiales</taxon>
        <taxon>Kineosporiaceae</taxon>
        <taxon>Spongisporangium</taxon>
    </lineage>
</organism>
<comment type="caution">
    <text evidence="9">The sequence shown here is derived from an EMBL/GenBank/DDBJ whole genome shotgun (WGS) entry which is preliminary data.</text>
</comment>
<feature type="transmembrane region" description="Helical" evidence="7">
    <location>
        <begin position="189"/>
        <end position="212"/>
    </location>
</feature>
<evidence type="ECO:0000256" key="3">
    <source>
        <dbReference type="ARBA" id="ARBA00022475"/>
    </source>
</evidence>
<keyword evidence="5 7" id="KW-1133">Transmembrane helix</keyword>
<keyword evidence="2 7" id="KW-0813">Transport</keyword>
<evidence type="ECO:0000256" key="2">
    <source>
        <dbReference type="ARBA" id="ARBA00022448"/>
    </source>
</evidence>
<dbReference type="PROSITE" id="PS50928">
    <property type="entry name" value="ABC_TM1"/>
    <property type="match status" value="1"/>
</dbReference>
<dbReference type="CDD" id="cd06261">
    <property type="entry name" value="TM_PBP2"/>
    <property type="match status" value="1"/>
</dbReference>
<dbReference type="Proteomes" id="UP001612915">
    <property type="component" value="Unassembled WGS sequence"/>
</dbReference>
<dbReference type="Gene3D" id="1.10.3720.10">
    <property type="entry name" value="MetI-like"/>
    <property type="match status" value="1"/>
</dbReference>
<keyword evidence="10" id="KW-1185">Reference proteome</keyword>